<feature type="region of interest" description="Disordered" evidence="2">
    <location>
        <begin position="328"/>
        <end position="444"/>
    </location>
</feature>
<reference evidence="4" key="1">
    <citation type="journal article" date="2021" name="Microbiol. Resour. Announc.">
        <title>LGAAP: Leishmaniinae Genome Assembly and Annotation Pipeline.</title>
        <authorList>
            <person name="Almutairi H."/>
            <person name="Urbaniak M.D."/>
            <person name="Bates M.D."/>
            <person name="Jariyapan N."/>
            <person name="Kwakye-Nuako G."/>
            <person name="Thomaz-Soccol V."/>
            <person name="Al-Salem W.S."/>
            <person name="Dillon R.J."/>
            <person name="Bates P.A."/>
            <person name="Gatherer D."/>
        </authorList>
    </citation>
    <scope>NUCLEOTIDE SEQUENCE [LARGE SCALE GENOMIC DNA]</scope>
</reference>
<feature type="compositionally biased region" description="Polar residues" evidence="2">
    <location>
        <begin position="347"/>
        <end position="359"/>
    </location>
</feature>
<dbReference type="OrthoDB" id="273682at2759"/>
<feature type="compositionally biased region" description="Low complexity" evidence="2">
    <location>
        <begin position="177"/>
        <end position="191"/>
    </location>
</feature>
<evidence type="ECO:0000313" key="4">
    <source>
        <dbReference type="Proteomes" id="UP000673552"/>
    </source>
</evidence>
<dbReference type="SMR" id="A0A836HEZ5"/>
<sequence length="740" mass="80370">MTSLTGATTSVSPFTEENAIVVDKWLYDVCGEEDLQFPSHRRQQFASYMERLRRVVKMKQFVTGTFDYPSRSGTREVLVLQRMLEALASREQAVARETVQVQNNARQVHRVLDEMMIDASAAVEEERPHIVSEAAAAALAGAAGYVTAPSVARGQSHVSSPQSQGYVSLDSDAKAGGAAAAATRPAAAPKPLHTSEGAVGERGDTSATTDSVSSLLQAADGADYAKRRALSFRYVSEMRSKTQDMSRQRAEVEQRHARLLADRKQLEKEYEALRTTEELVVARHQEAESHKNEETLRLGEEAAMYAAEEASFDSSWAECFAVLGEESQAPCSTGEMQRSSEPPRLSNEASPLTSSAQHMSSLSPPSYHSSAAQSLSAPSSSTRSLCGEGPGDAAAAPRPDTISPKAAAQNEEDSASAPSSSLSGRARGGGVSGSALEPRATPMQRGALEVLRHRLSEIGARTKNHRRHLISEVQMHLVKFRQSQQRLKEWQDMVAQLGRTHHQLRGQVDVIHTVLSDTAARLEKDSLTAQRAGYGEQLLRLNALLKERSYEMLEYYMGNSEDVAMNTLFDASADEELRALQRPPPSSVSEGGELTPARSPGPASACTSTTPMRRSTEVIAYRPRDNTLSPSACSRTPVREAASNGSTVAAAPSSSIRSRSSADTPHFHRSRYELVRHLQRWESALLAERLAILKAAHMMPGPYNGTEANTKQVDGFSPTHAYQELRALLLQPKNPAAPSA</sequence>
<dbReference type="AlphaFoldDB" id="A0A836HEZ5"/>
<dbReference type="KEGG" id="lmat:92516932"/>
<dbReference type="Proteomes" id="UP000673552">
    <property type="component" value="Unassembled WGS sequence"/>
</dbReference>
<feature type="compositionally biased region" description="Low complexity" evidence="2">
    <location>
        <begin position="415"/>
        <end position="425"/>
    </location>
</feature>
<dbReference type="RefSeq" id="XP_067180624.1">
    <property type="nucleotide sequence ID" value="XM_067324420.1"/>
</dbReference>
<feature type="compositionally biased region" description="Low complexity" evidence="2">
    <location>
        <begin position="360"/>
        <end position="384"/>
    </location>
</feature>
<evidence type="ECO:0000256" key="1">
    <source>
        <dbReference type="SAM" id="Coils"/>
    </source>
</evidence>
<name>A0A836HEZ5_9TRYP</name>
<comment type="caution">
    <text evidence="3">The sequence shown here is derived from an EMBL/GenBank/DDBJ whole genome shotgun (WGS) entry which is preliminary data.</text>
</comment>
<proteinExistence type="predicted"/>
<keyword evidence="4" id="KW-1185">Reference proteome</keyword>
<evidence type="ECO:0000256" key="2">
    <source>
        <dbReference type="SAM" id="MobiDB-lite"/>
    </source>
</evidence>
<feature type="compositionally biased region" description="Polar residues" evidence="2">
    <location>
        <begin position="329"/>
        <end position="340"/>
    </location>
</feature>
<dbReference type="GeneID" id="92516932"/>
<feature type="compositionally biased region" description="Low complexity" evidence="2">
    <location>
        <begin position="649"/>
        <end position="662"/>
    </location>
</feature>
<gene>
    <name evidence="3" type="ORF">LSCM1_07028</name>
</gene>
<reference evidence="4" key="2">
    <citation type="journal article" date="2021" name="Sci. Data">
        <title>Chromosome-scale genome sequencing, assembly and annotation of six genomes from subfamily Leishmaniinae.</title>
        <authorList>
            <person name="Almutairi H."/>
            <person name="Urbaniak M.D."/>
            <person name="Bates M.D."/>
            <person name="Jariyapan N."/>
            <person name="Kwakye-Nuako G."/>
            <person name="Thomaz Soccol V."/>
            <person name="Al-Salem W.S."/>
            <person name="Dillon R.J."/>
            <person name="Bates P.A."/>
            <person name="Gatherer D."/>
        </authorList>
    </citation>
    <scope>NUCLEOTIDE SEQUENCE [LARGE SCALE GENOMIC DNA]</scope>
</reference>
<feature type="coiled-coil region" evidence="1">
    <location>
        <begin position="235"/>
        <end position="276"/>
    </location>
</feature>
<feature type="region of interest" description="Disordered" evidence="2">
    <location>
        <begin position="177"/>
        <end position="212"/>
    </location>
</feature>
<keyword evidence="1" id="KW-0175">Coiled coil</keyword>
<feature type="region of interest" description="Disordered" evidence="2">
    <location>
        <begin position="581"/>
        <end position="664"/>
    </location>
</feature>
<protein>
    <submittedName>
        <fullName evidence="3">Uncharacterized protein</fullName>
    </submittedName>
</protein>
<accession>A0A836HEZ5</accession>
<dbReference type="EMBL" id="JAFEUZ010000010">
    <property type="protein sequence ID" value="KAG5484952.1"/>
    <property type="molecule type" value="Genomic_DNA"/>
</dbReference>
<evidence type="ECO:0000313" key="3">
    <source>
        <dbReference type="EMBL" id="KAG5484952.1"/>
    </source>
</evidence>
<organism evidence="3 4">
    <name type="scientific">Leishmania martiniquensis</name>
    <dbReference type="NCBI Taxonomy" id="1580590"/>
    <lineage>
        <taxon>Eukaryota</taxon>
        <taxon>Discoba</taxon>
        <taxon>Euglenozoa</taxon>
        <taxon>Kinetoplastea</taxon>
        <taxon>Metakinetoplastina</taxon>
        <taxon>Trypanosomatida</taxon>
        <taxon>Trypanosomatidae</taxon>
        <taxon>Leishmaniinae</taxon>
        <taxon>Leishmania</taxon>
    </lineage>
</organism>